<dbReference type="STRING" id="1126212.K2SGP4"/>
<dbReference type="GO" id="GO:0003400">
    <property type="term" value="P:regulation of COPII vesicle coating"/>
    <property type="evidence" value="ECO:0007669"/>
    <property type="project" value="UniProtKB-UniRule"/>
</dbReference>
<sequence length="763" mass="83848">MEPRRAGAPRATSPFQLELQAPFLRARRRPVTVLHTNFPYFPSLRAHRAFWSSSILLHREHLTAHRFAMAPTVSFTKITLPYPIFSADFDPYNRGYLVVGGGGGEGRSGVPNSITLLDVSSRGSIEVAAELDLKLEDAVMTLANLASKDGLITFAGINSSEEERVADKNKHLRSFKIDYPPRKNRAAQEDGETETKAQKGSIAFLGKTQLFIPPKEVPAKKENYQRLLRLSPAQKRESGSKRIGAIASANFSPVSELVIFDATTAVPSDWDVIQRIRPKDGKDVNDVDICETSESEFSVAYCTDHQVFVARLTYDFAKKKTTSITSAEDPIPAYTLPFPDVFKKGSSRPTIKHLRFLTPHHILLCCNHPQRKGAELLVLRKLPDTPGEVIWQKRLPSRIKAAGGLDVCALNADPETGAQQIVIAVAGQDISIELYTIEYSGKKTDRLSRLNSYTTLRDVHPIQMTKLAFSPFHSPWQSSSPDKNHKTPGPQYLRLASTSLGNTVVVDTFTLTPLDPKKPHARYVLKGGPSVLLDRSLPILVIGFSLLVALLCLQQYLNFMAARSGQQPFTLIRLPQSVQEYIANARGGGPLLPPGARQAFSRVAETAASAPPTASVVVKETVENIYTDAAGAAEEIVRKATTLHLRTLLEAYAPAFLKGADDLAPSPDDKAIVVRAGPTEEDPEAGELSTEVHASRADARRVDAHAKEWAELSEEQRGVWRQRLVRAGAWAFEEGERVLRGVLFSEYAGFVGRTAGEAIVGRM</sequence>
<comment type="caution">
    <text evidence="11">The sequence shown here is derived from an EMBL/GenBank/DDBJ whole genome shotgun (WGS) entry which is preliminary data.</text>
</comment>
<comment type="function">
    <text evidence="10">Guanine nucleotide-exchange factor (GEF) required for the formation or budding of transport vesicles from the ER.</text>
</comment>
<keyword evidence="5 10" id="KW-0256">Endoplasmic reticulum</keyword>
<dbReference type="AlphaFoldDB" id="K2SGP4"/>
<keyword evidence="8" id="KW-1133">Transmembrane helix</keyword>
<comment type="similarity">
    <text evidence="10">Belongs to the WD repeat SEC12 family.</text>
</comment>
<organism evidence="11 12">
    <name type="scientific">Macrophomina phaseolina (strain MS6)</name>
    <name type="common">Charcoal rot fungus</name>
    <dbReference type="NCBI Taxonomy" id="1126212"/>
    <lineage>
        <taxon>Eukaryota</taxon>
        <taxon>Fungi</taxon>
        <taxon>Dikarya</taxon>
        <taxon>Ascomycota</taxon>
        <taxon>Pezizomycotina</taxon>
        <taxon>Dothideomycetes</taxon>
        <taxon>Dothideomycetes incertae sedis</taxon>
        <taxon>Botryosphaeriales</taxon>
        <taxon>Botryosphaeriaceae</taxon>
        <taxon>Macrophomina</taxon>
    </lineage>
</organism>
<dbReference type="GO" id="GO:0005789">
    <property type="term" value="C:endoplasmic reticulum membrane"/>
    <property type="evidence" value="ECO:0007669"/>
    <property type="project" value="UniProtKB-SubCell"/>
</dbReference>
<keyword evidence="9" id="KW-0472">Membrane</keyword>
<evidence type="ECO:0000256" key="10">
    <source>
        <dbReference type="RuleBase" id="RU369019"/>
    </source>
</evidence>
<evidence type="ECO:0000313" key="11">
    <source>
        <dbReference type="EMBL" id="EKG16000.1"/>
    </source>
</evidence>
<evidence type="ECO:0000256" key="4">
    <source>
        <dbReference type="ARBA" id="ARBA00022737"/>
    </source>
</evidence>
<keyword evidence="7 10" id="KW-0653">Protein transport</keyword>
<dbReference type="OrthoDB" id="16538at2759"/>
<keyword evidence="6" id="KW-0931">ER-Golgi transport</keyword>
<dbReference type="HOGENOM" id="CLU_021000_0_0_1"/>
<evidence type="ECO:0000256" key="5">
    <source>
        <dbReference type="ARBA" id="ARBA00022824"/>
    </source>
</evidence>
<evidence type="ECO:0000313" key="12">
    <source>
        <dbReference type="Proteomes" id="UP000007129"/>
    </source>
</evidence>
<keyword evidence="1 10" id="KW-0813">Transport</keyword>
<dbReference type="GO" id="GO:0005085">
    <property type="term" value="F:guanyl-nucleotide exchange factor activity"/>
    <property type="evidence" value="ECO:0007669"/>
    <property type="project" value="InterPro"/>
</dbReference>
<accession>K2SGP4</accession>
<evidence type="ECO:0000256" key="2">
    <source>
        <dbReference type="ARBA" id="ARBA00022574"/>
    </source>
</evidence>
<dbReference type="GO" id="GO:0000139">
    <property type="term" value="C:Golgi membrane"/>
    <property type="evidence" value="ECO:0007669"/>
    <property type="project" value="UniProtKB-SubCell"/>
</dbReference>
<gene>
    <name evidence="11" type="ORF">MPH_06822</name>
</gene>
<keyword evidence="3" id="KW-0812">Transmembrane</keyword>
<keyword evidence="4 10" id="KW-0677">Repeat</keyword>
<reference evidence="11 12" key="1">
    <citation type="journal article" date="2012" name="BMC Genomics">
        <title>Tools to kill: Genome of one of the most destructive plant pathogenic fungi Macrophomina phaseolina.</title>
        <authorList>
            <person name="Islam M.S."/>
            <person name="Haque M.S."/>
            <person name="Islam M.M."/>
            <person name="Emdad E.M."/>
            <person name="Halim A."/>
            <person name="Hossen Q.M.M."/>
            <person name="Hossain M.Z."/>
            <person name="Ahmed B."/>
            <person name="Rahim S."/>
            <person name="Rahman M.S."/>
            <person name="Alam M.M."/>
            <person name="Hou S."/>
            <person name="Wan X."/>
            <person name="Saito J.A."/>
            <person name="Alam M."/>
        </authorList>
    </citation>
    <scope>NUCLEOTIDE SEQUENCE [LARGE SCALE GENOMIC DNA]</scope>
    <source>
        <strain evidence="11 12">MS6</strain>
    </source>
</reference>
<evidence type="ECO:0000256" key="8">
    <source>
        <dbReference type="ARBA" id="ARBA00022989"/>
    </source>
</evidence>
<proteinExistence type="inferred from homology"/>
<dbReference type="Gene3D" id="2.130.10.10">
    <property type="entry name" value="YVTN repeat-like/Quinoprotein amine dehydrogenase"/>
    <property type="match status" value="1"/>
</dbReference>
<dbReference type="VEuPathDB" id="FungiDB:MPH_06822"/>
<evidence type="ECO:0000256" key="7">
    <source>
        <dbReference type="ARBA" id="ARBA00022927"/>
    </source>
</evidence>
<evidence type="ECO:0000256" key="3">
    <source>
        <dbReference type="ARBA" id="ARBA00022692"/>
    </source>
</evidence>
<comment type="subcellular location">
    <subcellularLocation>
        <location evidence="10">Endoplasmic reticulum membrane</location>
        <topology evidence="10">Single-pass type II membrane protein</topology>
    </subcellularLocation>
    <subcellularLocation>
        <location evidence="10">Golgi apparatus membrane</location>
        <topology evidence="10">Single-pass type II membrane protein</topology>
    </subcellularLocation>
</comment>
<name>K2SGP4_MACPH</name>
<dbReference type="EMBL" id="AHHD01000287">
    <property type="protein sequence ID" value="EKG16000.1"/>
    <property type="molecule type" value="Genomic_DNA"/>
</dbReference>
<dbReference type="PANTHER" id="PTHR23284">
    <property type="entry name" value="PROLACTIN REGULATORY ELEMENT BINDING PROTEIN"/>
    <property type="match status" value="1"/>
</dbReference>
<dbReference type="PANTHER" id="PTHR23284:SF0">
    <property type="entry name" value="PROLACTIN REGULATORY ELEMENT-BINDING PROTEIN"/>
    <property type="match status" value="1"/>
</dbReference>
<protein>
    <recommendedName>
        <fullName evidence="10">Guanine nucleotide-exchange factor SEC12</fullName>
    </recommendedName>
</protein>
<dbReference type="InterPro" id="IPR015943">
    <property type="entry name" value="WD40/YVTN_repeat-like_dom_sf"/>
</dbReference>
<dbReference type="GO" id="GO:0015031">
    <property type="term" value="P:protein transport"/>
    <property type="evidence" value="ECO:0007669"/>
    <property type="project" value="UniProtKB-KW"/>
</dbReference>
<dbReference type="GO" id="GO:0006888">
    <property type="term" value="P:endoplasmic reticulum to Golgi vesicle-mediated transport"/>
    <property type="evidence" value="ECO:0007669"/>
    <property type="project" value="UniProtKB-UniRule"/>
</dbReference>
<dbReference type="eggNOG" id="ENOG502SFDW">
    <property type="taxonomic scope" value="Eukaryota"/>
</dbReference>
<dbReference type="InterPro" id="IPR045260">
    <property type="entry name" value="Sec12-like"/>
</dbReference>
<evidence type="ECO:0000256" key="9">
    <source>
        <dbReference type="ARBA" id="ARBA00023136"/>
    </source>
</evidence>
<evidence type="ECO:0000256" key="6">
    <source>
        <dbReference type="ARBA" id="ARBA00022892"/>
    </source>
</evidence>
<keyword evidence="2 10" id="KW-0853">WD repeat</keyword>
<evidence type="ECO:0000256" key="1">
    <source>
        <dbReference type="ARBA" id="ARBA00022448"/>
    </source>
</evidence>
<dbReference type="InParanoid" id="K2SGP4"/>
<dbReference type="Proteomes" id="UP000007129">
    <property type="component" value="Unassembled WGS sequence"/>
</dbReference>